<evidence type="ECO:0000313" key="2">
    <source>
        <dbReference type="EMBL" id="MBW0479829.1"/>
    </source>
</evidence>
<accession>A0A9Q3GUU5</accession>
<sequence>MNNKRFNLASHWEYLGASFQNICLKEIPFKGLMVVTKGWNPTRKLILLEERKTRIRENQATIQAIEEQLNQTGPTLIPSGSQGVKQPNYPVGQVQDIFKPKKERVRTDDPEAVGLGERSEQEPEIVANNSGISSPKNRNITPTQNEHSVVTPDSNLNRDELWLKMSQFSELQESHERMKTLTVQEGHAQLRKGSEETNKRLDQFFEEQNHFKRDRDFLDQDLNKLFNVYQNMKPQPRGHVLDNLYNQEYIKPDAFLENKERYSSQYQDGENMYFYEKEALRQLPEASSKPKFFGTGEYDHMELIDYIDGLFIDVLSIPDSCITAR</sequence>
<protein>
    <submittedName>
        <fullName evidence="2">Uncharacterized protein</fullName>
    </submittedName>
</protein>
<keyword evidence="3" id="KW-1185">Reference proteome</keyword>
<evidence type="ECO:0000256" key="1">
    <source>
        <dbReference type="SAM" id="MobiDB-lite"/>
    </source>
</evidence>
<comment type="caution">
    <text evidence="2">The sequence shown here is derived from an EMBL/GenBank/DDBJ whole genome shotgun (WGS) entry which is preliminary data.</text>
</comment>
<reference evidence="2" key="1">
    <citation type="submission" date="2021-03" db="EMBL/GenBank/DDBJ databases">
        <title>Draft genome sequence of rust myrtle Austropuccinia psidii MF-1, a brazilian biotype.</title>
        <authorList>
            <person name="Quecine M.C."/>
            <person name="Pachon D.M.R."/>
            <person name="Bonatelli M.L."/>
            <person name="Correr F.H."/>
            <person name="Franceschini L.M."/>
            <person name="Leite T.F."/>
            <person name="Margarido G.R.A."/>
            <person name="Almeida C.A."/>
            <person name="Ferrarezi J.A."/>
            <person name="Labate C.A."/>
        </authorList>
    </citation>
    <scope>NUCLEOTIDE SEQUENCE</scope>
    <source>
        <strain evidence="2">MF-1</strain>
    </source>
</reference>
<dbReference type="EMBL" id="AVOT02005732">
    <property type="protein sequence ID" value="MBW0479829.1"/>
    <property type="molecule type" value="Genomic_DNA"/>
</dbReference>
<organism evidence="2 3">
    <name type="scientific">Austropuccinia psidii MF-1</name>
    <dbReference type="NCBI Taxonomy" id="1389203"/>
    <lineage>
        <taxon>Eukaryota</taxon>
        <taxon>Fungi</taxon>
        <taxon>Dikarya</taxon>
        <taxon>Basidiomycota</taxon>
        <taxon>Pucciniomycotina</taxon>
        <taxon>Pucciniomycetes</taxon>
        <taxon>Pucciniales</taxon>
        <taxon>Sphaerophragmiaceae</taxon>
        <taxon>Austropuccinia</taxon>
    </lineage>
</organism>
<proteinExistence type="predicted"/>
<feature type="region of interest" description="Disordered" evidence="1">
    <location>
        <begin position="103"/>
        <end position="153"/>
    </location>
</feature>
<feature type="compositionally biased region" description="Polar residues" evidence="1">
    <location>
        <begin position="127"/>
        <end position="153"/>
    </location>
</feature>
<gene>
    <name evidence="2" type="ORF">O181_019544</name>
</gene>
<evidence type="ECO:0000313" key="3">
    <source>
        <dbReference type="Proteomes" id="UP000765509"/>
    </source>
</evidence>
<dbReference type="Proteomes" id="UP000765509">
    <property type="component" value="Unassembled WGS sequence"/>
</dbReference>
<dbReference type="AlphaFoldDB" id="A0A9Q3GUU5"/>
<name>A0A9Q3GUU5_9BASI</name>